<proteinExistence type="predicted"/>
<dbReference type="RefSeq" id="WP_011963689.1">
    <property type="nucleotide sequence ID" value="NC_009613.3"/>
</dbReference>
<evidence type="ECO:0008006" key="3">
    <source>
        <dbReference type="Google" id="ProtNLM"/>
    </source>
</evidence>
<dbReference type="KEGG" id="fps:FP1576"/>
<accession>A6GZX1</accession>
<protein>
    <recommendedName>
        <fullName evidence="3">MarR family transcriptional regulator</fullName>
    </recommendedName>
</protein>
<reference evidence="1 2" key="1">
    <citation type="journal article" date="2007" name="Nat. Biotechnol.">
        <title>Complete genome sequence of the fish pathogen Flavobacterium psychrophilum.</title>
        <authorList>
            <person name="Duchaud E."/>
            <person name="Boussaha M."/>
            <person name="Loux V."/>
            <person name="Bernardet J.F."/>
            <person name="Michel C."/>
            <person name="Kerouault B."/>
            <person name="Mondot S."/>
            <person name="Nicolas P."/>
            <person name="Bossy R."/>
            <person name="Caron C."/>
            <person name="Bessieres P."/>
            <person name="Gibrat J.F."/>
            <person name="Claverol S."/>
            <person name="Dumetz F."/>
            <person name="Le Henaff M."/>
            <person name="Benmansour A."/>
        </authorList>
    </citation>
    <scope>NUCLEOTIDE SEQUENCE [LARGE SCALE GENOMIC DNA]</scope>
    <source>
        <strain evidence="2">ATCC 49511 / DSM 21280 / CIP 103535 / JIP02/86</strain>
    </source>
</reference>
<organism evidence="1 2">
    <name type="scientific">Flavobacterium psychrophilum (strain ATCC 49511 / DSM 21280 / CIP 103535 / JIP02/86)</name>
    <dbReference type="NCBI Taxonomy" id="402612"/>
    <lineage>
        <taxon>Bacteria</taxon>
        <taxon>Pseudomonadati</taxon>
        <taxon>Bacteroidota</taxon>
        <taxon>Flavobacteriia</taxon>
        <taxon>Flavobacteriales</taxon>
        <taxon>Flavobacteriaceae</taxon>
        <taxon>Flavobacterium</taxon>
    </lineage>
</organism>
<dbReference type="STRING" id="402612.FP1576"/>
<dbReference type="GeneID" id="66552237"/>
<dbReference type="HOGENOM" id="CLU_3025630_0_0_10"/>
<dbReference type="EMBL" id="AM398681">
    <property type="protein sequence ID" value="CAL43644.1"/>
    <property type="molecule type" value="Genomic_DNA"/>
</dbReference>
<gene>
    <name evidence="1" type="ordered locus">FP1576</name>
</gene>
<dbReference type="AlphaFoldDB" id="A6GZX1"/>
<dbReference type="Proteomes" id="UP000006394">
    <property type="component" value="Chromosome"/>
</dbReference>
<sequence length="55" mass="6222">MTNTELTGSIKALLDEYKKAIDELISSIKPLNESQLSMLVIIIPKIQTVNQYKPF</sequence>
<keyword evidence="2" id="KW-1185">Reference proteome</keyword>
<evidence type="ECO:0000313" key="2">
    <source>
        <dbReference type="Proteomes" id="UP000006394"/>
    </source>
</evidence>
<evidence type="ECO:0000313" key="1">
    <source>
        <dbReference type="EMBL" id="CAL43644.1"/>
    </source>
</evidence>
<dbReference type="EnsemblBacteria" id="CAL43644">
    <property type="protein sequence ID" value="CAL43644"/>
    <property type="gene ID" value="FP1576"/>
</dbReference>
<name>A6GZX1_FLAPJ</name>